<organism evidence="1 4">
    <name type="scientific">Streptococcus suis</name>
    <dbReference type="NCBI Taxonomy" id="1307"/>
    <lineage>
        <taxon>Bacteria</taxon>
        <taxon>Bacillati</taxon>
        <taxon>Bacillota</taxon>
        <taxon>Bacilli</taxon>
        <taxon>Lactobacillales</taxon>
        <taxon>Streptococcaceae</taxon>
        <taxon>Streptococcus</taxon>
    </lineage>
</organism>
<dbReference type="InterPro" id="IPR013324">
    <property type="entry name" value="RNA_pol_sigma_r3/r4-like"/>
</dbReference>
<dbReference type="SUPFAM" id="SSF88659">
    <property type="entry name" value="Sigma3 and sigma4 domains of RNA polymerase sigma factors"/>
    <property type="match status" value="1"/>
</dbReference>
<evidence type="ECO:0000313" key="4">
    <source>
        <dbReference type="Proteomes" id="UP000072083"/>
    </source>
</evidence>
<sequence>MTNKVENKREQNIANAVKKGDWSKVDKLLNQPMDNLERKERYYGKTSLNAIVSNEGQVTELMDLYPDNTYNPIEQLLIKERNEHLYNVLSKLPEVDLHIFLEITLYGTSALQLTKETPYKSHKTIKKHYEDTIDILKKELGKYF</sequence>
<dbReference type="EMBL" id="FIIN01000010">
    <property type="protein sequence ID" value="CYW11968.1"/>
    <property type="molecule type" value="Genomic_DNA"/>
</dbReference>
<accession>A0A0Z8H598</accession>
<protein>
    <submittedName>
        <fullName evidence="1">Uncharacterized protein</fullName>
    </submittedName>
</protein>
<proteinExistence type="predicted"/>
<dbReference type="Proteomes" id="UP000071765">
    <property type="component" value="Unassembled WGS sequence"/>
</dbReference>
<dbReference type="AlphaFoldDB" id="A0A0Z8H598"/>
<dbReference type="RefSeq" id="WP_044674049.1">
    <property type="nucleotide sequence ID" value="NZ_CEDG01000027.1"/>
</dbReference>
<evidence type="ECO:0000313" key="3">
    <source>
        <dbReference type="Proteomes" id="UP000071765"/>
    </source>
</evidence>
<gene>
    <name evidence="1" type="ORF">ERS132406_01677</name>
    <name evidence="2" type="ORF">ERS132452_01624</name>
</gene>
<name>A0A0Z8H598_STRSU</name>
<dbReference type="Proteomes" id="UP000072083">
    <property type="component" value="Unassembled WGS sequence"/>
</dbReference>
<evidence type="ECO:0000313" key="2">
    <source>
        <dbReference type="EMBL" id="CYW11968.1"/>
    </source>
</evidence>
<dbReference type="EMBL" id="FIGZ01000019">
    <property type="protein sequence ID" value="CYV10934.1"/>
    <property type="molecule type" value="Genomic_DNA"/>
</dbReference>
<reference evidence="3 4" key="1">
    <citation type="submission" date="2016-02" db="EMBL/GenBank/DDBJ databases">
        <authorList>
            <consortium name="Pathogen Informatics"/>
        </authorList>
    </citation>
    <scope>NUCLEOTIDE SEQUENCE [LARGE SCALE GENOMIC DNA]</scope>
    <source>
        <strain evidence="1 4">LSS44</strain>
        <strain evidence="2 3">LSS90</strain>
    </source>
</reference>
<evidence type="ECO:0000313" key="1">
    <source>
        <dbReference type="EMBL" id="CYV10934.1"/>
    </source>
</evidence>